<gene>
    <name evidence="1" type="ORF">IFR04_014132</name>
</gene>
<dbReference type="Proteomes" id="UP000664132">
    <property type="component" value="Unassembled WGS sequence"/>
</dbReference>
<dbReference type="EMBL" id="JAFJYH010000358">
    <property type="protein sequence ID" value="KAG4412735.1"/>
    <property type="molecule type" value="Genomic_DNA"/>
</dbReference>
<reference evidence="1" key="1">
    <citation type="submission" date="2021-02" db="EMBL/GenBank/DDBJ databases">
        <title>Genome sequence Cadophora malorum strain M34.</title>
        <authorList>
            <person name="Stefanovic E."/>
            <person name="Vu D."/>
            <person name="Scully C."/>
            <person name="Dijksterhuis J."/>
            <person name="Roader J."/>
            <person name="Houbraken J."/>
        </authorList>
    </citation>
    <scope>NUCLEOTIDE SEQUENCE</scope>
    <source>
        <strain evidence="1">M34</strain>
    </source>
</reference>
<keyword evidence="2" id="KW-1185">Reference proteome</keyword>
<dbReference type="AlphaFoldDB" id="A0A8H7W0N4"/>
<sequence length="390" mass="44126">MSECVTEWKAKNRKSRMVDLAISAVALGIFSHTQQQAPAAREAVQSYRRLLGDVRERMTQAAIARCDEGSFDEFLITIVLMAWYETIMHQCVNVKNRNPMRSMHSWSHQDGALAILKVWSRQRRECPPSSIVKQTRRGLIRSAISRNCLLPDWIRDGSLFGENGLDLEFDAILVQVADLKFTLKALDPVESADPSLMEKLRQQARELDDRCSRWAEVLPSQWWYESHQLPASWIGSEFGTATAYVCSRHTYAAVWVQLFGVRLLLNNVCLYLLNGTCTSIDIRNAECHRYREKCQIQLQTLTHDLMSVIPFSLGRVKKISIKAIDEIMLVNGEFSPSLALPVVWPLSIVSRLNGIESGQQVWLRALLAHSGRVLGDGALECAGSDLWTHS</sequence>
<evidence type="ECO:0000313" key="2">
    <source>
        <dbReference type="Proteomes" id="UP000664132"/>
    </source>
</evidence>
<dbReference type="InterPro" id="IPR053175">
    <property type="entry name" value="DHMBA_Reg_Transcription_Factor"/>
</dbReference>
<evidence type="ECO:0000313" key="1">
    <source>
        <dbReference type="EMBL" id="KAG4412735.1"/>
    </source>
</evidence>
<protein>
    <submittedName>
        <fullName evidence="1">Uncharacterized protein</fullName>
    </submittedName>
</protein>
<dbReference type="PANTHER" id="PTHR38791">
    <property type="entry name" value="ZN(II)2CYS6 TRANSCRIPTION FACTOR (EUROFUNG)-RELATED-RELATED"/>
    <property type="match status" value="1"/>
</dbReference>
<name>A0A8H7W0N4_9HELO</name>
<dbReference type="OrthoDB" id="2991872at2759"/>
<organism evidence="1 2">
    <name type="scientific">Cadophora malorum</name>
    <dbReference type="NCBI Taxonomy" id="108018"/>
    <lineage>
        <taxon>Eukaryota</taxon>
        <taxon>Fungi</taxon>
        <taxon>Dikarya</taxon>
        <taxon>Ascomycota</taxon>
        <taxon>Pezizomycotina</taxon>
        <taxon>Leotiomycetes</taxon>
        <taxon>Helotiales</taxon>
        <taxon>Ploettnerulaceae</taxon>
        <taxon>Cadophora</taxon>
    </lineage>
</organism>
<proteinExistence type="predicted"/>
<dbReference type="PANTHER" id="PTHR38791:SF13">
    <property type="entry name" value="ZN(2)-C6 FUNGAL-TYPE DOMAIN-CONTAINING PROTEIN"/>
    <property type="match status" value="1"/>
</dbReference>
<accession>A0A8H7W0N4</accession>
<comment type="caution">
    <text evidence="1">The sequence shown here is derived from an EMBL/GenBank/DDBJ whole genome shotgun (WGS) entry which is preliminary data.</text>
</comment>